<dbReference type="EMBL" id="CP053418">
    <property type="protein sequence ID" value="QJW84828.1"/>
    <property type="molecule type" value="Genomic_DNA"/>
</dbReference>
<protein>
    <recommendedName>
        <fullName evidence="3">IPTL-CTERM sorting domain-containing protein</fullName>
    </recommendedName>
</protein>
<evidence type="ECO:0000313" key="2">
    <source>
        <dbReference type="Proteomes" id="UP000500826"/>
    </source>
</evidence>
<dbReference type="Proteomes" id="UP000500826">
    <property type="component" value="Chromosome"/>
</dbReference>
<gene>
    <name evidence="1" type="ORF">HK414_18025</name>
</gene>
<evidence type="ECO:0000313" key="1">
    <source>
        <dbReference type="EMBL" id="QJW84828.1"/>
    </source>
</evidence>
<sequence>MAIFGLATSAFALARASLGTVSNVTGVVSATQGATAVNVAPGTAITSGTRFISASGSSATLSLNNGCTVTVPPNHGVTVTRGMTCPQLQAAVVPIVPVGPVAVATSQGFVPALAVLGGIGLAAAALGQGSSGNDPPLSAR</sequence>
<evidence type="ECO:0008006" key="3">
    <source>
        <dbReference type="Google" id="ProtNLM"/>
    </source>
</evidence>
<proteinExistence type="predicted"/>
<name>A0ABX6P440_9BURK</name>
<accession>A0ABX6P440</accession>
<reference evidence="1 2" key="1">
    <citation type="submission" date="2020-05" db="EMBL/GenBank/DDBJ databases">
        <title>Ramlibacter rhizophilus sp. nov., isolated from rhizosphere soil of national flower Mugunghwa from South Korea.</title>
        <authorList>
            <person name="Zheng-Fei Y."/>
            <person name="Huan T."/>
        </authorList>
    </citation>
    <scope>NUCLEOTIDE SEQUENCE [LARGE SCALE GENOMIC DNA]</scope>
    <source>
        <strain evidence="1 2">H242</strain>
    </source>
</reference>
<reference evidence="1 2" key="2">
    <citation type="submission" date="2020-05" db="EMBL/GenBank/DDBJ databases">
        <authorList>
            <person name="Khan S.A."/>
            <person name="Jeon C.O."/>
            <person name="Chun B.H."/>
        </authorList>
    </citation>
    <scope>NUCLEOTIDE SEQUENCE [LARGE SCALE GENOMIC DNA]</scope>
    <source>
        <strain evidence="1 2">H242</strain>
    </source>
</reference>
<keyword evidence="2" id="KW-1185">Reference proteome</keyword>
<organism evidence="1 2">
    <name type="scientific">Ramlibacter terrae</name>
    <dbReference type="NCBI Taxonomy" id="2732511"/>
    <lineage>
        <taxon>Bacteria</taxon>
        <taxon>Pseudomonadati</taxon>
        <taxon>Pseudomonadota</taxon>
        <taxon>Betaproteobacteria</taxon>
        <taxon>Burkholderiales</taxon>
        <taxon>Comamonadaceae</taxon>
        <taxon>Ramlibacter</taxon>
    </lineage>
</organism>